<evidence type="ECO:0000256" key="1">
    <source>
        <dbReference type="ARBA" id="ARBA00004173"/>
    </source>
</evidence>
<sequence length="132" mass="15125">MLSYAPALNLAFVREASKKAATSTRNTKGHPRPKHRGWKVQDGQFVTAGKILATQLTLRFHPGLNVGMGRNGTLFALEHGKVLVTCEKFDPNWNHTWVQRIYAERRGTTIYKKYFHVIPKPQHNRFKLIDSI</sequence>
<keyword evidence="5" id="KW-0496">Mitochondrion</keyword>
<dbReference type="GO" id="GO:0006412">
    <property type="term" value="P:translation"/>
    <property type="evidence" value="ECO:0007669"/>
    <property type="project" value="InterPro"/>
</dbReference>
<dbReference type="GO" id="GO:0005762">
    <property type="term" value="C:mitochondrial large ribosomal subunit"/>
    <property type="evidence" value="ECO:0007669"/>
    <property type="project" value="TreeGrafter"/>
</dbReference>
<comment type="similarity">
    <text evidence="2">Belongs to the bacterial ribosomal protein bL27 family.</text>
</comment>
<dbReference type="SUPFAM" id="SSF110324">
    <property type="entry name" value="Ribosomal L27 protein-like"/>
    <property type="match status" value="1"/>
</dbReference>
<proteinExistence type="inferred from homology"/>
<dbReference type="EMBL" id="GIIL01002661">
    <property type="protein sequence ID" value="NOV46387.1"/>
    <property type="molecule type" value="Transcribed_RNA"/>
</dbReference>
<accession>A0A6M2DNG9</accession>
<dbReference type="GO" id="GO:0005743">
    <property type="term" value="C:mitochondrial inner membrane"/>
    <property type="evidence" value="ECO:0007669"/>
    <property type="project" value="UniProtKB-ARBA"/>
</dbReference>
<keyword evidence="6" id="KW-0687">Ribonucleoprotein</keyword>
<organism evidence="9">
    <name type="scientific">Xenopsylla cheopis</name>
    <name type="common">Oriental rat flea</name>
    <name type="synonym">Pulex cheopis</name>
    <dbReference type="NCBI Taxonomy" id="163159"/>
    <lineage>
        <taxon>Eukaryota</taxon>
        <taxon>Metazoa</taxon>
        <taxon>Ecdysozoa</taxon>
        <taxon>Arthropoda</taxon>
        <taxon>Hexapoda</taxon>
        <taxon>Insecta</taxon>
        <taxon>Pterygota</taxon>
        <taxon>Neoptera</taxon>
        <taxon>Endopterygota</taxon>
        <taxon>Siphonaptera</taxon>
        <taxon>Pulicidae</taxon>
        <taxon>Xenopsyllinae</taxon>
        <taxon>Xenopsylla</taxon>
    </lineage>
</organism>
<dbReference type="AlphaFoldDB" id="A0A6M2DNG9"/>
<evidence type="ECO:0000256" key="6">
    <source>
        <dbReference type="ARBA" id="ARBA00023274"/>
    </source>
</evidence>
<dbReference type="GO" id="GO:0003735">
    <property type="term" value="F:structural constituent of ribosome"/>
    <property type="evidence" value="ECO:0007669"/>
    <property type="project" value="InterPro"/>
</dbReference>
<dbReference type="Gene3D" id="2.40.50.100">
    <property type="match status" value="1"/>
</dbReference>
<dbReference type="PRINTS" id="PR00063">
    <property type="entry name" value="RIBOSOMALL27"/>
</dbReference>
<comment type="subcellular location">
    <subcellularLocation>
        <location evidence="1">Mitochondrion</location>
    </subcellularLocation>
</comment>
<evidence type="ECO:0000313" key="9">
    <source>
        <dbReference type="EMBL" id="NOV46387.1"/>
    </source>
</evidence>
<dbReference type="PANTHER" id="PTHR15893">
    <property type="entry name" value="RIBOSOMAL PROTEIN L27"/>
    <property type="match status" value="1"/>
</dbReference>
<keyword evidence="4 9" id="KW-0689">Ribosomal protein</keyword>
<dbReference type="Pfam" id="PF01016">
    <property type="entry name" value="Ribosomal_L27"/>
    <property type="match status" value="1"/>
</dbReference>
<dbReference type="InterPro" id="IPR001684">
    <property type="entry name" value="Ribosomal_bL27"/>
</dbReference>
<evidence type="ECO:0000256" key="7">
    <source>
        <dbReference type="ARBA" id="ARBA00035267"/>
    </source>
</evidence>
<evidence type="ECO:0000256" key="2">
    <source>
        <dbReference type="ARBA" id="ARBA00010797"/>
    </source>
</evidence>
<evidence type="ECO:0000256" key="4">
    <source>
        <dbReference type="ARBA" id="ARBA00022980"/>
    </source>
</evidence>
<name>A0A6M2DNG9_XENCH</name>
<protein>
    <recommendedName>
        <fullName evidence="7">Large ribosomal subunit protein bL27m</fullName>
    </recommendedName>
    <alternativeName>
        <fullName evidence="8">39S ribosomal protein L27, mitochondrial</fullName>
    </alternativeName>
</protein>
<dbReference type="PANTHER" id="PTHR15893:SF0">
    <property type="entry name" value="LARGE RIBOSOMAL SUBUNIT PROTEIN BL27M"/>
    <property type="match status" value="1"/>
</dbReference>
<dbReference type="FunFam" id="2.40.50.100:FF:000031">
    <property type="entry name" value="39S ribosomal protein L27, mitochondrial"/>
    <property type="match status" value="1"/>
</dbReference>
<reference evidence="9" key="1">
    <citation type="submission" date="2020-03" db="EMBL/GenBank/DDBJ databases">
        <title>Transcriptomic Profiling of the Digestive Tract of the Rat Flea, Xenopsylla cheopis, Following Blood Feeding and Infection with Yersinia pestis.</title>
        <authorList>
            <person name="Bland D.M."/>
            <person name="Martens C.A."/>
            <person name="Virtaneva K."/>
            <person name="Kanakabandi K."/>
            <person name="Long D."/>
            <person name="Rosenke R."/>
            <person name="Saturday G.A."/>
            <person name="Hoyt F.H."/>
            <person name="Bruno D.P."/>
            <person name="Ribeiro J.M.C."/>
            <person name="Hinnebusch J."/>
        </authorList>
    </citation>
    <scope>NUCLEOTIDE SEQUENCE</scope>
</reference>
<keyword evidence="3" id="KW-0809">Transit peptide</keyword>
<evidence type="ECO:0000256" key="5">
    <source>
        <dbReference type="ARBA" id="ARBA00023128"/>
    </source>
</evidence>
<evidence type="ECO:0000256" key="3">
    <source>
        <dbReference type="ARBA" id="ARBA00022946"/>
    </source>
</evidence>
<evidence type="ECO:0000256" key="8">
    <source>
        <dbReference type="ARBA" id="ARBA00076963"/>
    </source>
</evidence>